<gene>
    <name evidence="2" type="ORF">A4X13_0g6231</name>
</gene>
<feature type="compositionally biased region" description="Acidic residues" evidence="1">
    <location>
        <begin position="171"/>
        <end position="202"/>
    </location>
</feature>
<dbReference type="Proteomes" id="UP000077521">
    <property type="component" value="Unassembled WGS sequence"/>
</dbReference>
<feature type="compositionally biased region" description="Acidic residues" evidence="1">
    <location>
        <begin position="51"/>
        <end position="83"/>
    </location>
</feature>
<feature type="compositionally biased region" description="Low complexity" evidence="1">
    <location>
        <begin position="92"/>
        <end position="102"/>
    </location>
</feature>
<organism evidence="2 3">
    <name type="scientific">Tilletia indica</name>
    <dbReference type="NCBI Taxonomy" id="43049"/>
    <lineage>
        <taxon>Eukaryota</taxon>
        <taxon>Fungi</taxon>
        <taxon>Dikarya</taxon>
        <taxon>Basidiomycota</taxon>
        <taxon>Ustilaginomycotina</taxon>
        <taxon>Exobasidiomycetes</taxon>
        <taxon>Tilletiales</taxon>
        <taxon>Tilletiaceae</taxon>
        <taxon>Tilletia</taxon>
    </lineage>
</organism>
<protein>
    <submittedName>
        <fullName evidence="2">Uncharacterized protein</fullName>
    </submittedName>
</protein>
<keyword evidence="3" id="KW-1185">Reference proteome</keyword>
<sequence length="465" mass="49844">MAALMPFSSSPLSAIPTPPSSLPFLISSQLSAISSNAGYPADQAAEHDSEASDGEAEPEGDNENDEAIVAEDYSSDGGDDGEDLIGFVGQFSSSPPDAPSSDDSAHFTDASDEDADLGNDEVNAAAGNVVGEAEVAGNANDNDVDGPNVDPADEQYLAEAYPEGEWGYADSDADDEDESEPEGEHDEDDEDNPNENDNDEDHEGGTGEHDGAGTGGNNNGDGGDRYDGNQEDEGEGAFDGEDNAGKDVQSLHDGGEPMADANEANPVEEDDHLDEYQHAYWGADDELQALLDNHDTREVIQHHHTHLDVDPPSSQISLVYLGVDNPPPATPTDMAQALHRDLARYGFAMSGHKRAGEEDLANLAPKRARRTMKAVVVCEWIHDDEDVVQKDPLFHDELPTELGPNRYQARLLRLHGGAMMTQVLVKVPLMPPTWTWTHDTPLQGYINPPACAGCANDEMIRVPRP</sequence>
<feature type="region of interest" description="Disordered" evidence="1">
    <location>
        <begin position="37"/>
        <end position="263"/>
    </location>
</feature>
<comment type="caution">
    <text evidence="2">The sequence shown here is derived from an EMBL/GenBank/DDBJ whole genome shotgun (WGS) entry which is preliminary data.</text>
</comment>
<feature type="compositionally biased region" description="Acidic residues" evidence="1">
    <location>
        <begin position="229"/>
        <end position="242"/>
    </location>
</feature>
<feature type="compositionally biased region" description="Low complexity" evidence="1">
    <location>
        <begin position="121"/>
        <end position="150"/>
    </location>
</feature>
<dbReference type="EMBL" id="LWDF02000567">
    <property type="protein sequence ID" value="KAE8244824.1"/>
    <property type="molecule type" value="Genomic_DNA"/>
</dbReference>
<feature type="compositionally biased region" description="Acidic residues" evidence="1">
    <location>
        <begin position="110"/>
        <end position="119"/>
    </location>
</feature>
<accession>A0A177TXQ0</accession>
<proteinExistence type="predicted"/>
<feature type="compositionally biased region" description="Basic and acidic residues" evidence="1">
    <location>
        <begin position="243"/>
        <end position="255"/>
    </location>
</feature>
<reference evidence="2" key="1">
    <citation type="submission" date="2016-04" db="EMBL/GenBank/DDBJ databases">
        <authorList>
            <person name="Nguyen H.D."/>
            <person name="Samba Siva P."/>
            <person name="Cullis J."/>
            <person name="Levesque C.A."/>
            <person name="Hambleton S."/>
        </authorList>
    </citation>
    <scope>NUCLEOTIDE SEQUENCE</scope>
    <source>
        <strain evidence="2">DAOMC 236416</strain>
    </source>
</reference>
<evidence type="ECO:0000313" key="2">
    <source>
        <dbReference type="EMBL" id="KAE8244824.1"/>
    </source>
</evidence>
<feature type="compositionally biased region" description="Gly residues" evidence="1">
    <location>
        <begin position="212"/>
        <end position="221"/>
    </location>
</feature>
<evidence type="ECO:0000313" key="3">
    <source>
        <dbReference type="Proteomes" id="UP000077521"/>
    </source>
</evidence>
<feature type="region of interest" description="Disordered" evidence="1">
    <location>
        <begin position="1"/>
        <end position="24"/>
    </location>
</feature>
<evidence type="ECO:0000256" key="1">
    <source>
        <dbReference type="SAM" id="MobiDB-lite"/>
    </source>
</evidence>
<reference evidence="2" key="2">
    <citation type="journal article" date="2019" name="IMA Fungus">
        <title>Genome sequencing and comparison of five Tilletia species to identify candidate genes for the detection of regulated species infecting wheat.</title>
        <authorList>
            <person name="Nguyen H.D.T."/>
            <person name="Sultana T."/>
            <person name="Kesanakurti P."/>
            <person name="Hambleton S."/>
        </authorList>
    </citation>
    <scope>NUCLEOTIDE SEQUENCE</scope>
    <source>
        <strain evidence="2">DAOMC 236416</strain>
    </source>
</reference>
<dbReference type="AlphaFoldDB" id="A0A177TXQ0"/>
<name>A0A177TXQ0_9BASI</name>